<name>A0AAD7GZ78_9AGAR</name>
<accession>A0AAD7GZ78</accession>
<proteinExistence type="predicted"/>
<evidence type="ECO:0000313" key="1">
    <source>
        <dbReference type="EMBL" id="KAJ7708612.1"/>
    </source>
</evidence>
<sequence>MALALTFMDRKLTDSVVVGPDGGLYYALSTTHGFRGRKIMTITAASGLVGIVNWREDVFILNGVEKKWNQIRARSGGIFSSGIGRPYTLKYHNSHKELLATPDLDSTARTVRFTTYDAHLFRKDDPAVLYFPPQTQDEVERMFLLMVILQTEIDRQDLHTASFFLHGVLLESCRALVWFAHYLRGIRVASHRI</sequence>
<comment type="caution">
    <text evidence="1">The sequence shown here is derived from an EMBL/GenBank/DDBJ whole genome shotgun (WGS) entry which is preliminary data.</text>
</comment>
<protein>
    <submittedName>
        <fullName evidence="1">Uncharacterized protein</fullName>
    </submittedName>
</protein>
<dbReference type="Proteomes" id="UP001215598">
    <property type="component" value="Unassembled WGS sequence"/>
</dbReference>
<keyword evidence="2" id="KW-1185">Reference proteome</keyword>
<dbReference type="EMBL" id="JARKIB010000429">
    <property type="protein sequence ID" value="KAJ7708612.1"/>
    <property type="molecule type" value="Genomic_DNA"/>
</dbReference>
<organism evidence="1 2">
    <name type="scientific">Mycena metata</name>
    <dbReference type="NCBI Taxonomy" id="1033252"/>
    <lineage>
        <taxon>Eukaryota</taxon>
        <taxon>Fungi</taxon>
        <taxon>Dikarya</taxon>
        <taxon>Basidiomycota</taxon>
        <taxon>Agaricomycotina</taxon>
        <taxon>Agaricomycetes</taxon>
        <taxon>Agaricomycetidae</taxon>
        <taxon>Agaricales</taxon>
        <taxon>Marasmiineae</taxon>
        <taxon>Mycenaceae</taxon>
        <taxon>Mycena</taxon>
    </lineage>
</organism>
<reference evidence="1" key="1">
    <citation type="submission" date="2023-03" db="EMBL/GenBank/DDBJ databases">
        <title>Massive genome expansion in bonnet fungi (Mycena s.s.) driven by repeated elements and novel gene families across ecological guilds.</title>
        <authorList>
            <consortium name="Lawrence Berkeley National Laboratory"/>
            <person name="Harder C.B."/>
            <person name="Miyauchi S."/>
            <person name="Viragh M."/>
            <person name="Kuo A."/>
            <person name="Thoen E."/>
            <person name="Andreopoulos B."/>
            <person name="Lu D."/>
            <person name="Skrede I."/>
            <person name="Drula E."/>
            <person name="Henrissat B."/>
            <person name="Morin E."/>
            <person name="Kohler A."/>
            <person name="Barry K."/>
            <person name="LaButti K."/>
            <person name="Morin E."/>
            <person name="Salamov A."/>
            <person name="Lipzen A."/>
            <person name="Mereny Z."/>
            <person name="Hegedus B."/>
            <person name="Baldrian P."/>
            <person name="Stursova M."/>
            <person name="Weitz H."/>
            <person name="Taylor A."/>
            <person name="Grigoriev I.V."/>
            <person name="Nagy L.G."/>
            <person name="Martin F."/>
            <person name="Kauserud H."/>
        </authorList>
    </citation>
    <scope>NUCLEOTIDE SEQUENCE</scope>
    <source>
        <strain evidence="1">CBHHK182m</strain>
    </source>
</reference>
<evidence type="ECO:0000313" key="2">
    <source>
        <dbReference type="Proteomes" id="UP001215598"/>
    </source>
</evidence>
<dbReference type="AlphaFoldDB" id="A0AAD7GZ78"/>
<gene>
    <name evidence="1" type="ORF">B0H16DRAFT_1481210</name>
</gene>